<dbReference type="CDD" id="cd00156">
    <property type="entry name" value="REC"/>
    <property type="match status" value="1"/>
</dbReference>
<dbReference type="InterPro" id="IPR036097">
    <property type="entry name" value="HisK_dim/P_sf"/>
</dbReference>
<feature type="coiled-coil region" evidence="16">
    <location>
        <begin position="288"/>
        <end position="322"/>
    </location>
</feature>
<evidence type="ECO:0000256" key="13">
    <source>
        <dbReference type="ARBA" id="ARBA00068150"/>
    </source>
</evidence>
<comment type="caution">
    <text evidence="20">The sequence shown here is derived from an EMBL/GenBank/DDBJ whole genome shotgun (WGS) entry which is preliminary data.</text>
</comment>
<evidence type="ECO:0000256" key="12">
    <source>
        <dbReference type="ARBA" id="ARBA00064003"/>
    </source>
</evidence>
<evidence type="ECO:0000256" key="8">
    <source>
        <dbReference type="ARBA" id="ARBA00022840"/>
    </source>
</evidence>
<evidence type="ECO:0000256" key="6">
    <source>
        <dbReference type="ARBA" id="ARBA00022741"/>
    </source>
</evidence>
<dbReference type="Gene3D" id="3.40.50.2300">
    <property type="match status" value="2"/>
</dbReference>
<gene>
    <name evidence="20" type="ORF">BWK72_11850</name>
</gene>
<keyword evidence="6" id="KW-0547">Nucleotide-binding</keyword>
<dbReference type="PROSITE" id="PS50110">
    <property type="entry name" value="RESPONSE_REGULATORY"/>
    <property type="match status" value="2"/>
</dbReference>
<evidence type="ECO:0000256" key="14">
    <source>
        <dbReference type="ARBA" id="ARBA00070152"/>
    </source>
</evidence>
<dbReference type="Pfam" id="PF02518">
    <property type="entry name" value="HATPase_c"/>
    <property type="match status" value="1"/>
</dbReference>
<dbReference type="InterPro" id="IPR011006">
    <property type="entry name" value="CheY-like_superfamily"/>
</dbReference>
<evidence type="ECO:0000313" key="20">
    <source>
        <dbReference type="EMBL" id="OQW87610.1"/>
    </source>
</evidence>
<evidence type="ECO:0000259" key="19">
    <source>
        <dbReference type="PROSITE" id="PS50110"/>
    </source>
</evidence>
<dbReference type="InterPro" id="IPR036890">
    <property type="entry name" value="HATPase_C_sf"/>
</dbReference>
<evidence type="ECO:0000256" key="5">
    <source>
        <dbReference type="ARBA" id="ARBA00022729"/>
    </source>
</evidence>
<sequence>MRQTKTPFARQLQITLATLVAVAVAFAMYVSFEKDIDRANMQRYQSYLLADELRQSSDDLTRMARSYVVTLDGQYKQYYQQILDIRNGLRPRPEGYHNIYWDLVLQGHTPPGSVDGPAVPLITRMRDAGFTADELAQLALAKANSDGLTHTEFEAFRLVELGGPDAVAARDRARLIMHDAQYHRDKQSIMQPISEFNRMIDRRTSDAVRQARARADDARLVLMGLGALLLLALLQTHRSLHQLLGGSVDAVVARITRIGQGDFSRPTRVTHGLENSVMGRLAQTQLQLQHNDAERQRYEQSLRDARDQAEAATRAKSQFLANMSHEIRTPMNAVLGMLHLLQGTALQRQQLDYAQKSEAAARSLMVIINDILDFSKIEAGRMTIEQHPLRLDALLRDLSVVLAANVGSKPIDVLYDLDTRLPEAMLGDAQRLQQVLTNLASNAIKFTEHGQVLVSVRCSEPGVAGGAPALIDFAVKDTGIGIAAAQQSRIFDGFSQAEASTTRRFGGTGLGLAISKNLVALMGGVLVVQSELGVGSCFSFSLPLPLAPSPGEQQPAVSLAAHVARTALIVDDNPVACELHAHMLRGQGWQCEVAMSGQQALAQLQQRRQAGQAAYDVIYLDWRMPDMDGWAVLQHIRDQDDVAWRDCPVVMVTSNGRDSLSLRSSTEQGQLSGFLVKPVTASMLMEALRCPQPEPAQLTQQPSGRLRGLRLLVVEDNLINQQVAEELLSGQGAMVALAANGQLGVQAVQAAQPPFDAVLMDLQMPVLDGLSAARAIRALGYTALPIVAMTANAMASDRTDCLAAGMNDHIGKPFSIQDLCSRLLRLTGRC</sequence>
<evidence type="ECO:0000256" key="9">
    <source>
        <dbReference type="ARBA" id="ARBA00023012"/>
    </source>
</evidence>
<keyword evidence="17" id="KW-0472">Membrane</keyword>
<dbReference type="PANTHER" id="PTHR45339:SF1">
    <property type="entry name" value="HYBRID SIGNAL TRANSDUCTION HISTIDINE KINASE J"/>
    <property type="match status" value="1"/>
</dbReference>
<feature type="domain" description="Response regulatory" evidence="19">
    <location>
        <begin position="566"/>
        <end position="692"/>
    </location>
</feature>
<dbReference type="FunFam" id="1.10.287.130:FF:000002">
    <property type="entry name" value="Two-component osmosensing histidine kinase"/>
    <property type="match status" value="1"/>
</dbReference>
<feature type="domain" description="Response regulatory" evidence="19">
    <location>
        <begin position="710"/>
        <end position="827"/>
    </location>
</feature>
<dbReference type="Pfam" id="PF00512">
    <property type="entry name" value="HisKA"/>
    <property type="match status" value="1"/>
</dbReference>
<evidence type="ECO:0000256" key="7">
    <source>
        <dbReference type="ARBA" id="ARBA00022777"/>
    </source>
</evidence>
<keyword evidence="3 15" id="KW-0597">Phosphoprotein</keyword>
<dbReference type="PROSITE" id="PS50109">
    <property type="entry name" value="HIS_KIN"/>
    <property type="match status" value="1"/>
</dbReference>
<dbReference type="SUPFAM" id="SSF52172">
    <property type="entry name" value="CheY-like"/>
    <property type="match status" value="2"/>
</dbReference>
<dbReference type="CDD" id="cd17546">
    <property type="entry name" value="REC_hyHK_CKI1_RcsC-like"/>
    <property type="match status" value="1"/>
</dbReference>
<dbReference type="SMART" id="SM00387">
    <property type="entry name" value="HATPase_c"/>
    <property type="match status" value="1"/>
</dbReference>
<organism evidence="20 21">
    <name type="scientific">Rhodoferax ferrireducens</name>
    <dbReference type="NCBI Taxonomy" id="192843"/>
    <lineage>
        <taxon>Bacteria</taxon>
        <taxon>Pseudomonadati</taxon>
        <taxon>Pseudomonadota</taxon>
        <taxon>Betaproteobacteria</taxon>
        <taxon>Burkholderiales</taxon>
        <taxon>Comamonadaceae</taxon>
        <taxon>Rhodoferax</taxon>
    </lineage>
</organism>
<dbReference type="SUPFAM" id="SSF47384">
    <property type="entry name" value="Homodimeric domain of signal transducing histidine kinase"/>
    <property type="match status" value="1"/>
</dbReference>
<comment type="subunit">
    <text evidence="12">At low DSF concentrations, interacts with RpfF.</text>
</comment>
<keyword evidence="16" id="KW-0175">Coiled coil</keyword>
<dbReference type="AlphaFoldDB" id="A0A1W9KT77"/>
<evidence type="ECO:0000256" key="10">
    <source>
        <dbReference type="ARBA" id="ARBA00023026"/>
    </source>
</evidence>
<proteinExistence type="predicted"/>
<reference evidence="20 21" key="1">
    <citation type="submission" date="2017-01" db="EMBL/GenBank/DDBJ databases">
        <title>Novel large sulfur bacteria in the metagenomes of groundwater-fed chemosynthetic microbial mats in the Lake Huron basin.</title>
        <authorList>
            <person name="Sharrar A.M."/>
            <person name="Flood B.E."/>
            <person name="Bailey J.V."/>
            <person name="Jones D.S."/>
            <person name="Biddanda B."/>
            <person name="Ruberg S.A."/>
            <person name="Marcus D.N."/>
            <person name="Dick G.J."/>
        </authorList>
    </citation>
    <scope>NUCLEOTIDE SEQUENCE [LARGE SCALE GENOMIC DNA]</scope>
    <source>
        <strain evidence="20">A7</strain>
    </source>
</reference>
<evidence type="ECO:0000256" key="3">
    <source>
        <dbReference type="ARBA" id="ARBA00022553"/>
    </source>
</evidence>
<dbReference type="Gene3D" id="1.10.287.130">
    <property type="match status" value="1"/>
</dbReference>
<dbReference type="PANTHER" id="PTHR45339">
    <property type="entry name" value="HYBRID SIGNAL TRANSDUCTION HISTIDINE KINASE J"/>
    <property type="match status" value="1"/>
</dbReference>
<keyword evidence="17" id="KW-1133">Transmembrane helix</keyword>
<evidence type="ECO:0000256" key="17">
    <source>
        <dbReference type="SAM" id="Phobius"/>
    </source>
</evidence>
<dbReference type="Pfam" id="PF00072">
    <property type="entry name" value="Response_reg"/>
    <property type="match status" value="2"/>
</dbReference>
<protein>
    <recommendedName>
        <fullName evidence="13">Sensory/regulatory protein RpfC</fullName>
        <ecNumber evidence="2">2.7.13.3</ecNumber>
    </recommendedName>
    <alternativeName>
        <fullName evidence="14">Virulence sensor protein BvgS</fullName>
    </alternativeName>
</protein>
<dbReference type="GO" id="GO:0005524">
    <property type="term" value="F:ATP binding"/>
    <property type="evidence" value="ECO:0007669"/>
    <property type="project" value="UniProtKB-KW"/>
</dbReference>
<dbReference type="CDD" id="cd16922">
    <property type="entry name" value="HATPase_EvgS-ArcB-TorS-like"/>
    <property type="match status" value="1"/>
</dbReference>
<dbReference type="PRINTS" id="PR00344">
    <property type="entry name" value="BCTRLSENSOR"/>
</dbReference>
<evidence type="ECO:0000256" key="11">
    <source>
        <dbReference type="ARBA" id="ARBA00058004"/>
    </source>
</evidence>
<keyword evidence="10" id="KW-0843">Virulence</keyword>
<dbReference type="EC" id="2.7.13.3" evidence="2"/>
<dbReference type="InterPro" id="IPR001789">
    <property type="entry name" value="Sig_transdc_resp-reg_receiver"/>
</dbReference>
<keyword evidence="4" id="KW-0808">Transferase</keyword>
<keyword evidence="5" id="KW-0732">Signal</keyword>
<evidence type="ECO:0000259" key="18">
    <source>
        <dbReference type="PROSITE" id="PS50109"/>
    </source>
</evidence>
<dbReference type="InterPro" id="IPR003661">
    <property type="entry name" value="HisK_dim/P_dom"/>
</dbReference>
<dbReference type="CDD" id="cd00082">
    <property type="entry name" value="HisKA"/>
    <property type="match status" value="1"/>
</dbReference>
<evidence type="ECO:0000256" key="15">
    <source>
        <dbReference type="PROSITE-ProRule" id="PRU00169"/>
    </source>
</evidence>
<evidence type="ECO:0000256" key="4">
    <source>
        <dbReference type="ARBA" id="ARBA00022679"/>
    </source>
</evidence>
<feature type="domain" description="Histidine kinase" evidence="18">
    <location>
        <begin position="322"/>
        <end position="546"/>
    </location>
</feature>
<evidence type="ECO:0000313" key="21">
    <source>
        <dbReference type="Proteomes" id="UP000192505"/>
    </source>
</evidence>
<evidence type="ECO:0000256" key="1">
    <source>
        <dbReference type="ARBA" id="ARBA00000085"/>
    </source>
</evidence>
<feature type="transmembrane region" description="Helical" evidence="17">
    <location>
        <begin position="12"/>
        <end position="32"/>
    </location>
</feature>
<feature type="modified residue" description="4-aspartylphosphate" evidence="15">
    <location>
        <position position="621"/>
    </location>
</feature>
<dbReference type="Proteomes" id="UP000192505">
    <property type="component" value="Unassembled WGS sequence"/>
</dbReference>
<feature type="modified residue" description="4-aspartylphosphate" evidence="15">
    <location>
        <position position="761"/>
    </location>
</feature>
<dbReference type="InterPro" id="IPR004358">
    <property type="entry name" value="Sig_transdc_His_kin-like_C"/>
</dbReference>
<keyword evidence="9" id="KW-0902">Two-component regulatory system</keyword>
<comment type="catalytic activity">
    <reaction evidence="1">
        <text>ATP + protein L-histidine = ADP + protein N-phospho-L-histidine.</text>
        <dbReference type="EC" id="2.7.13.3"/>
    </reaction>
</comment>
<dbReference type="GO" id="GO:0000155">
    <property type="term" value="F:phosphorelay sensor kinase activity"/>
    <property type="evidence" value="ECO:0007669"/>
    <property type="project" value="InterPro"/>
</dbReference>
<keyword evidence="17" id="KW-0812">Transmembrane</keyword>
<dbReference type="Gene3D" id="3.30.565.10">
    <property type="entry name" value="Histidine kinase-like ATPase, C-terminal domain"/>
    <property type="match status" value="1"/>
</dbReference>
<keyword evidence="7" id="KW-0418">Kinase</keyword>
<accession>A0A1W9KT77</accession>
<dbReference type="SUPFAM" id="SSF55874">
    <property type="entry name" value="ATPase domain of HSP90 chaperone/DNA topoisomerase II/histidine kinase"/>
    <property type="match status" value="1"/>
</dbReference>
<evidence type="ECO:0000256" key="16">
    <source>
        <dbReference type="SAM" id="Coils"/>
    </source>
</evidence>
<dbReference type="InterPro" id="IPR003594">
    <property type="entry name" value="HATPase_dom"/>
</dbReference>
<dbReference type="SMART" id="SM00448">
    <property type="entry name" value="REC"/>
    <property type="match status" value="2"/>
</dbReference>
<dbReference type="EMBL" id="MTEI01000007">
    <property type="protein sequence ID" value="OQW87610.1"/>
    <property type="molecule type" value="Genomic_DNA"/>
</dbReference>
<dbReference type="FunFam" id="3.30.565.10:FF:000010">
    <property type="entry name" value="Sensor histidine kinase RcsC"/>
    <property type="match status" value="1"/>
</dbReference>
<dbReference type="SMART" id="SM00388">
    <property type="entry name" value="HisKA"/>
    <property type="match status" value="1"/>
</dbReference>
<dbReference type="InterPro" id="IPR005467">
    <property type="entry name" value="His_kinase_dom"/>
</dbReference>
<evidence type="ECO:0000256" key="2">
    <source>
        <dbReference type="ARBA" id="ARBA00012438"/>
    </source>
</evidence>
<keyword evidence="8" id="KW-0067">ATP-binding</keyword>
<comment type="function">
    <text evidence="11">Member of the two-component regulatory system BvgS/BvgA. Phosphorylates BvgA via a four-step phosphorelay in response to environmental signals.</text>
</comment>
<name>A0A1W9KT77_9BURK</name>